<dbReference type="RefSeq" id="WP_007340121.1">
    <property type="nucleotide sequence ID" value="NZ_AMWG01000152.1"/>
</dbReference>
<dbReference type="InterPro" id="IPR029058">
    <property type="entry name" value="AB_hydrolase_fold"/>
</dbReference>
<sequence length="286" mass="31338">MEGKTVIPKAVLDKLDEHLDVPFAKYGDRTLKLDIFRPKNASAELPAIVCIHGGGWRKGSKINHRKVAQALAAQGYVTASIDYRLSEEATFPAHIHDCKAAVRFLRANAVKYGVDSDHIGAIGHSAGGHLAALLATSAGVAELEGDGGNSEFSSAIQAVVPMGGQTDFMSERNRQKSASAEIWQQFMGGSQDEVPEAYRLASPLFHLDKADPPVWLITGEKDDPSTRAEFLRKKMDELGIPNGLTIIKDAPHPFTVKQVWFDQMMSSAVPFFDRTLKRAQQTEQKR</sequence>
<dbReference type="Pfam" id="PF20434">
    <property type="entry name" value="BD-FAE"/>
    <property type="match status" value="1"/>
</dbReference>
<dbReference type="AlphaFoldDB" id="L7CAA6"/>
<dbReference type="SUPFAM" id="SSF53474">
    <property type="entry name" value="alpha/beta-Hydrolases"/>
    <property type="match status" value="1"/>
</dbReference>
<dbReference type="Proteomes" id="UP000010959">
    <property type="component" value="Unassembled WGS sequence"/>
</dbReference>
<comment type="caution">
    <text evidence="3">The sequence shown here is derived from an EMBL/GenBank/DDBJ whole genome shotgun (WGS) entry which is preliminary data.</text>
</comment>
<dbReference type="InterPro" id="IPR050300">
    <property type="entry name" value="GDXG_lipolytic_enzyme"/>
</dbReference>
<evidence type="ECO:0000256" key="1">
    <source>
        <dbReference type="ARBA" id="ARBA00022801"/>
    </source>
</evidence>
<evidence type="ECO:0000259" key="2">
    <source>
        <dbReference type="Pfam" id="PF20434"/>
    </source>
</evidence>
<dbReference type="Gene3D" id="3.40.50.1820">
    <property type="entry name" value="alpha/beta hydrolase"/>
    <property type="match status" value="1"/>
</dbReference>
<feature type="domain" description="BD-FAE-like" evidence="2">
    <location>
        <begin position="33"/>
        <end position="223"/>
    </location>
</feature>
<keyword evidence="1" id="KW-0378">Hydrolase</keyword>
<dbReference type="GO" id="GO:0016787">
    <property type="term" value="F:hydrolase activity"/>
    <property type="evidence" value="ECO:0007669"/>
    <property type="project" value="UniProtKB-KW"/>
</dbReference>
<dbReference type="PANTHER" id="PTHR48081">
    <property type="entry name" value="AB HYDROLASE SUPERFAMILY PROTEIN C4A8.06C"/>
    <property type="match status" value="1"/>
</dbReference>
<reference evidence="3 4" key="1">
    <citation type="journal article" date="2013" name="Mar. Genomics">
        <title>Expression of sulfatases in Rhodopirellula baltica and the diversity of sulfatases in the genus Rhodopirellula.</title>
        <authorList>
            <person name="Wegner C.E."/>
            <person name="Richter-Heitmann T."/>
            <person name="Klindworth A."/>
            <person name="Klockow C."/>
            <person name="Richter M."/>
            <person name="Achstetter T."/>
            <person name="Glockner F.O."/>
            <person name="Harder J."/>
        </authorList>
    </citation>
    <scope>NUCLEOTIDE SEQUENCE [LARGE SCALE GENOMIC DNA]</scope>
    <source>
        <strain evidence="3 4">SWK14</strain>
    </source>
</reference>
<accession>L7CAA6</accession>
<dbReference type="PATRIC" id="fig|993516.3.peg.5917"/>
<gene>
    <name evidence="3" type="ORF">RBSWK_05529</name>
</gene>
<name>L7CAA6_RHOBT</name>
<evidence type="ECO:0000313" key="4">
    <source>
        <dbReference type="Proteomes" id="UP000010959"/>
    </source>
</evidence>
<protein>
    <submittedName>
        <fullName evidence="3">Lipase/esterase</fullName>
    </submittedName>
</protein>
<evidence type="ECO:0000313" key="3">
    <source>
        <dbReference type="EMBL" id="ELP30577.1"/>
    </source>
</evidence>
<proteinExistence type="predicted"/>
<dbReference type="EMBL" id="AMWG01000152">
    <property type="protein sequence ID" value="ELP30577.1"/>
    <property type="molecule type" value="Genomic_DNA"/>
</dbReference>
<dbReference type="InterPro" id="IPR049492">
    <property type="entry name" value="BD-FAE-like_dom"/>
</dbReference>
<organism evidence="3 4">
    <name type="scientific">Rhodopirellula baltica SWK14</name>
    <dbReference type="NCBI Taxonomy" id="993516"/>
    <lineage>
        <taxon>Bacteria</taxon>
        <taxon>Pseudomonadati</taxon>
        <taxon>Planctomycetota</taxon>
        <taxon>Planctomycetia</taxon>
        <taxon>Pirellulales</taxon>
        <taxon>Pirellulaceae</taxon>
        <taxon>Rhodopirellula</taxon>
    </lineage>
</organism>
<dbReference type="PANTHER" id="PTHR48081:SF13">
    <property type="entry name" value="ALPHA_BETA HYDROLASE"/>
    <property type="match status" value="1"/>
</dbReference>